<proteinExistence type="predicted"/>
<reference evidence="2 3" key="1">
    <citation type="submission" date="2018-02" db="EMBL/GenBank/DDBJ databases">
        <title>The genomes of Aspergillus section Nigri reveals drivers in fungal speciation.</title>
        <authorList>
            <consortium name="DOE Joint Genome Institute"/>
            <person name="Vesth T.C."/>
            <person name="Nybo J."/>
            <person name="Theobald S."/>
            <person name="Brandl J."/>
            <person name="Frisvad J.C."/>
            <person name="Nielsen K.F."/>
            <person name="Lyhne E.K."/>
            <person name="Kogle M.E."/>
            <person name="Kuo A."/>
            <person name="Riley R."/>
            <person name="Clum A."/>
            <person name="Nolan M."/>
            <person name="Lipzen A."/>
            <person name="Salamov A."/>
            <person name="Henrissat B."/>
            <person name="Wiebenga A."/>
            <person name="De vries R.P."/>
            <person name="Grigoriev I.V."/>
            <person name="Mortensen U.H."/>
            <person name="Andersen M.R."/>
            <person name="Baker S.E."/>
        </authorList>
    </citation>
    <scope>NUCLEOTIDE SEQUENCE [LARGE SCALE GENOMIC DNA]</scope>
    <source>
        <strain evidence="2 3">CBS 121593</strain>
    </source>
</reference>
<dbReference type="Proteomes" id="UP000249402">
    <property type="component" value="Unassembled WGS sequence"/>
</dbReference>
<dbReference type="RefSeq" id="XP_025576638.1">
    <property type="nucleotide sequence ID" value="XM_025715129.1"/>
</dbReference>
<dbReference type="OrthoDB" id="10482492at2759"/>
<protein>
    <submittedName>
        <fullName evidence="2">Uncharacterized protein</fullName>
    </submittedName>
</protein>
<evidence type="ECO:0000313" key="2">
    <source>
        <dbReference type="EMBL" id="RAL02311.1"/>
    </source>
</evidence>
<dbReference type="EMBL" id="KZ824431">
    <property type="protein sequence ID" value="RAL02311.1"/>
    <property type="molecule type" value="Genomic_DNA"/>
</dbReference>
<dbReference type="AlphaFoldDB" id="A0A395H354"/>
<dbReference type="GeneID" id="37219994"/>
<evidence type="ECO:0000256" key="1">
    <source>
        <dbReference type="SAM" id="MobiDB-lite"/>
    </source>
</evidence>
<gene>
    <name evidence="2" type="ORF">BO80DRAFT_32123</name>
</gene>
<evidence type="ECO:0000313" key="3">
    <source>
        <dbReference type="Proteomes" id="UP000249402"/>
    </source>
</evidence>
<keyword evidence="3" id="KW-1185">Reference proteome</keyword>
<name>A0A395H354_9EURO</name>
<dbReference type="VEuPathDB" id="FungiDB:BO80DRAFT_32123"/>
<sequence>MGHDSCRSHQKWHRGCVTCKRRHVNYDESPPCGCREQRPNTPVSVFVSKRHLQLQIKPGLSSPMTERRGNTPLCQAIVAGWTSNPCVDSRRRHTGAAVPRGPTTIESDSKRPHSWPPA</sequence>
<accession>A0A395H354</accession>
<organism evidence="2 3">
    <name type="scientific">Aspergillus ibericus CBS 121593</name>
    <dbReference type="NCBI Taxonomy" id="1448316"/>
    <lineage>
        <taxon>Eukaryota</taxon>
        <taxon>Fungi</taxon>
        <taxon>Dikarya</taxon>
        <taxon>Ascomycota</taxon>
        <taxon>Pezizomycotina</taxon>
        <taxon>Eurotiomycetes</taxon>
        <taxon>Eurotiomycetidae</taxon>
        <taxon>Eurotiales</taxon>
        <taxon>Aspergillaceae</taxon>
        <taxon>Aspergillus</taxon>
        <taxon>Aspergillus subgen. Circumdati</taxon>
    </lineage>
</organism>
<feature type="region of interest" description="Disordered" evidence="1">
    <location>
        <begin position="88"/>
        <end position="118"/>
    </location>
</feature>